<feature type="region of interest" description="Disordered" evidence="1">
    <location>
        <begin position="864"/>
        <end position="922"/>
    </location>
</feature>
<evidence type="ECO:0000313" key="4">
    <source>
        <dbReference type="Proteomes" id="UP000030854"/>
    </source>
</evidence>
<sequence length="922" mass="105058">MAKSKFLLGISVLLSLVFFLVSFPEFQSIPSTVVPRSMTLGTDKALPTHQESPAVESNLRIMAENISSSNSERHDKADFRRRGEVEPMGESSSDSDVFGEMAEKSDMDYFAFTAENLFESQHAFWYANWTLTRQKDADWKEIGEWKLFAIDYFQTRNLECGSFWIDCKDMPSLSEIRALYPGDRVLARRVYFTSECYLIIRNYLKAVQTILDEVNLSLYGLIPEIVHTFTSQPNPSAQAACAMIGAVVDTLVNVGVTAVTGMMSSTVTSFYDKMKGNVARATHDAEVASRWYTNIMTTNWIPNSVVNWLRAQDQFNAWGEITPEKTAELKSLSERVAKLFGTVPSSGYPPHSHPELVPGLQKTKDAYRKAKKNFPWIKPVTQMPVNLRVGLRFGLQNLLRDQMRLRLGSSTLGGTGVCARFNGGDLDYSAENINQVQGHLASVFPQILESLSYLYEGIYNGSLQEEGHPSWLAVSMLNHNWAEETSYLQRLRHGGPMKREIMRAFTLNIASQISASDGSYMKCTHKSWAAKKCDQMARAKPTDQAALGYFCPRAETDPGLICQVGRWSLSSQYSHEMPWPALLKIEGFAANRFGLTRLNLLNAAYDHYELYGNDLTVEWDSWFLGPLSALTGLTMPVCKHDDLAMQDNTVHGPGHKTKGKNSWAVPNVCGINGSETEKFLFELGFLEGTPAWNSRSKYEHWAGGGTNELYSDRLVRANRDMFKTNPFMRYTTMCHQHIRFAEHRDYKKYDAMNLLNYARVHKGRDQDCDLVLTATKDMTADEGNRWFCQKHQEYGMDYGHTIFSREAWKVELPRIPRDWVENHKHDCKKWLKRYGKGKVSIVPEIPGVPRPKTGMRWLKAQERKRLEDQEKAERAAKKKREQAAERAFKDSLKSMSKKEAKAAKKRRKYQLKEAKKLRQKIP</sequence>
<evidence type="ECO:0000256" key="2">
    <source>
        <dbReference type="SAM" id="SignalP"/>
    </source>
</evidence>
<dbReference type="EMBL" id="JNVN01003261">
    <property type="protein sequence ID" value="KHJ31089.1"/>
    <property type="molecule type" value="Genomic_DNA"/>
</dbReference>
<evidence type="ECO:0000256" key="1">
    <source>
        <dbReference type="SAM" id="MobiDB-lite"/>
    </source>
</evidence>
<comment type="caution">
    <text evidence="3">The sequence shown here is derived from an EMBL/GenBank/DDBJ whole genome shotgun (WGS) entry which is preliminary data.</text>
</comment>
<name>A0A0B1P333_UNCNE</name>
<feature type="chain" id="PRO_5002080440" evidence="2">
    <location>
        <begin position="29"/>
        <end position="922"/>
    </location>
</feature>
<feature type="compositionally biased region" description="Basic and acidic residues" evidence="1">
    <location>
        <begin position="71"/>
        <end position="85"/>
    </location>
</feature>
<dbReference type="STRING" id="52586.A0A0B1P333"/>
<dbReference type="OMA" id="YRISAMF"/>
<proteinExistence type="predicted"/>
<feature type="signal peptide" evidence="2">
    <location>
        <begin position="1"/>
        <end position="28"/>
    </location>
</feature>
<keyword evidence="2" id="KW-0732">Signal</keyword>
<feature type="region of interest" description="Disordered" evidence="1">
    <location>
        <begin position="69"/>
        <end position="96"/>
    </location>
</feature>
<protein>
    <submittedName>
        <fullName evidence="3">Uncharacterized protein</fullName>
    </submittedName>
</protein>
<accession>A0A0B1P333</accession>
<gene>
    <name evidence="3" type="ORF">EV44_g0577</name>
</gene>
<keyword evidence="4" id="KW-1185">Reference proteome</keyword>
<feature type="compositionally biased region" description="Basic and acidic residues" evidence="1">
    <location>
        <begin position="864"/>
        <end position="902"/>
    </location>
</feature>
<dbReference type="AlphaFoldDB" id="A0A0B1P333"/>
<reference evidence="3 4" key="1">
    <citation type="journal article" date="2014" name="BMC Genomics">
        <title>Adaptive genomic structural variation in the grape powdery mildew pathogen, Erysiphe necator.</title>
        <authorList>
            <person name="Jones L."/>
            <person name="Riaz S."/>
            <person name="Morales-Cruz A."/>
            <person name="Amrine K.C."/>
            <person name="McGuire B."/>
            <person name="Gubler W.D."/>
            <person name="Walker M.A."/>
            <person name="Cantu D."/>
        </authorList>
    </citation>
    <scope>NUCLEOTIDE SEQUENCE [LARGE SCALE GENOMIC DNA]</scope>
    <source>
        <strain evidence="4">c</strain>
    </source>
</reference>
<organism evidence="3 4">
    <name type="scientific">Uncinula necator</name>
    <name type="common">Grape powdery mildew</name>
    <dbReference type="NCBI Taxonomy" id="52586"/>
    <lineage>
        <taxon>Eukaryota</taxon>
        <taxon>Fungi</taxon>
        <taxon>Dikarya</taxon>
        <taxon>Ascomycota</taxon>
        <taxon>Pezizomycotina</taxon>
        <taxon>Leotiomycetes</taxon>
        <taxon>Erysiphales</taxon>
        <taxon>Erysiphaceae</taxon>
        <taxon>Erysiphe</taxon>
    </lineage>
</organism>
<dbReference type="Proteomes" id="UP000030854">
    <property type="component" value="Unassembled WGS sequence"/>
</dbReference>
<evidence type="ECO:0000313" key="3">
    <source>
        <dbReference type="EMBL" id="KHJ31089.1"/>
    </source>
</evidence>
<dbReference type="HOGENOM" id="CLU_316467_0_0_1"/>